<evidence type="ECO:0000313" key="7">
    <source>
        <dbReference type="EMBL" id="KAK0384151.1"/>
    </source>
</evidence>
<proteinExistence type="inferred from homology"/>
<dbReference type="Gene3D" id="2.60.120.560">
    <property type="entry name" value="Exo-inulinase, domain 1"/>
    <property type="match status" value="1"/>
</dbReference>
<dbReference type="SMART" id="SM00640">
    <property type="entry name" value="Glyco_32"/>
    <property type="match status" value="1"/>
</dbReference>
<dbReference type="InterPro" id="IPR023296">
    <property type="entry name" value="Glyco_hydro_beta-prop_sf"/>
</dbReference>
<dbReference type="InterPro" id="IPR001362">
    <property type="entry name" value="Glyco_hydro_32"/>
</dbReference>
<comment type="caution">
    <text evidence="7">The sequence shown here is derived from an EMBL/GenBank/DDBJ whole genome shotgun (WGS) entry which is preliminary data.</text>
</comment>
<evidence type="ECO:0000259" key="6">
    <source>
        <dbReference type="Pfam" id="PF08244"/>
    </source>
</evidence>
<feature type="domain" description="Glycosyl hydrolase family 32 N-terminal" evidence="5">
    <location>
        <begin position="12"/>
        <end position="335"/>
    </location>
</feature>
<dbReference type="Proteomes" id="UP001175261">
    <property type="component" value="Unassembled WGS sequence"/>
</dbReference>
<dbReference type="InterPro" id="IPR013320">
    <property type="entry name" value="ConA-like_dom_sf"/>
</dbReference>
<organism evidence="7 8">
    <name type="scientific">Sarocladium strictum</name>
    <name type="common">Black bundle disease fungus</name>
    <name type="synonym">Acremonium strictum</name>
    <dbReference type="NCBI Taxonomy" id="5046"/>
    <lineage>
        <taxon>Eukaryota</taxon>
        <taxon>Fungi</taxon>
        <taxon>Dikarya</taxon>
        <taxon>Ascomycota</taxon>
        <taxon>Pezizomycotina</taxon>
        <taxon>Sordariomycetes</taxon>
        <taxon>Hypocreomycetidae</taxon>
        <taxon>Hypocreales</taxon>
        <taxon>Sarocladiaceae</taxon>
        <taxon>Sarocladium</taxon>
    </lineage>
</organism>
<sequence>MQAFEQYRPASHFIAPHSWSNDPCGAVYVPETQEYLICYQWNPGTTDGGNCAWGMAKSKDLVTWTDCPPAIWNGSSYDQKGVFSGSIQSVLVEGKRVLLLFYTSVSALPIHWSKPYIHGCESQSLAVSMDFGQTWTRHQANPLLSTPPKGQATTGWRDPFVSQWPSLAKLMGVSEDTSFMMLASGDRQKGPQLPMYMSSDLQSWQPVSTILDVKSGEKMSPTSSLSWGMNFECASFFSFGGREYLIVGVEEEDATRCHNGHYLLWLAGDLVMDKEGPRFQITAHGILDHGLLYAAHIFRDAQGRLLQLGWADEAANASAVSSQGWAGCLAHPRELFEISRPISEDHRNLDEWMVDEKTGTMTTLGIRPAPQVDQLRIGSGNTRLENLSEVHSKNLDIQARFAGISGYERFTFNVLASPDMTEVTSIIFDLSASSVTVDRSNSSAQQVGTHTPEVAPIHLLPGEDLEVRIFVDNSIIEVLVNNRLSMTTRVYPTLPDSTRVSYDFGTYDQEKVAIEYWTELKGAWPERDSGRNTFEELHPLRASPPRSEDIKVSGLQTVTEIRA</sequence>
<dbReference type="PANTHER" id="PTHR42800">
    <property type="entry name" value="EXOINULINASE INUD (AFU_ORTHOLOGUE AFUA_5G00480)"/>
    <property type="match status" value="1"/>
</dbReference>
<dbReference type="Pfam" id="PF00251">
    <property type="entry name" value="Glyco_hydro_32N"/>
    <property type="match status" value="1"/>
</dbReference>
<keyword evidence="8" id="KW-1185">Reference proteome</keyword>
<dbReference type="EMBL" id="JAPDFR010000008">
    <property type="protein sequence ID" value="KAK0384151.1"/>
    <property type="molecule type" value="Genomic_DNA"/>
</dbReference>
<evidence type="ECO:0000256" key="2">
    <source>
        <dbReference type="ARBA" id="ARBA00022801"/>
    </source>
</evidence>
<dbReference type="InterPro" id="IPR013148">
    <property type="entry name" value="Glyco_hydro_32_N"/>
</dbReference>
<dbReference type="GO" id="GO:0004575">
    <property type="term" value="F:sucrose alpha-glucosidase activity"/>
    <property type="evidence" value="ECO:0007669"/>
    <property type="project" value="TreeGrafter"/>
</dbReference>
<protein>
    <recommendedName>
        <fullName evidence="9">Glycoside hydrolase family 32 protein</fullName>
    </recommendedName>
</protein>
<name>A0AA39L4G1_SARSR</name>
<reference evidence="7" key="1">
    <citation type="submission" date="2022-10" db="EMBL/GenBank/DDBJ databases">
        <title>Determination and structural analysis of whole genome sequence of Sarocladium strictum F4-1.</title>
        <authorList>
            <person name="Hu L."/>
            <person name="Jiang Y."/>
        </authorList>
    </citation>
    <scope>NUCLEOTIDE SEQUENCE</scope>
    <source>
        <strain evidence="7">F4-1</strain>
    </source>
</reference>
<evidence type="ECO:0008006" key="9">
    <source>
        <dbReference type="Google" id="ProtNLM"/>
    </source>
</evidence>
<evidence type="ECO:0000256" key="1">
    <source>
        <dbReference type="ARBA" id="ARBA00009902"/>
    </source>
</evidence>
<dbReference type="SUPFAM" id="SSF75005">
    <property type="entry name" value="Arabinanase/levansucrase/invertase"/>
    <property type="match status" value="1"/>
</dbReference>
<dbReference type="SUPFAM" id="SSF49899">
    <property type="entry name" value="Concanavalin A-like lectins/glucanases"/>
    <property type="match status" value="1"/>
</dbReference>
<keyword evidence="3 4" id="KW-0326">Glycosidase</keyword>
<feature type="domain" description="Glycosyl hydrolase family 32 C-terminal" evidence="6">
    <location>
        <begin position="383"/>
        <end position="504"/>
    </location>
</feature>
<keyword evidence="2 4" id="KW-0378">Hydrolase</keyword>
<dbReference type="AlphaFoldDB" id="A0AA39L4G1"/>
<evidence type="ECO:0000259" key="5">
    <source>
        <dbReference type="Pfam" id="PF00251"/>
    </source>
</evidence>
<accession>A0AA39L4G1</accession>
<dbReference type="Pfam" id="PF08244">
    <property type="entry name" value="Glyco_hydro_32C"/>
    <property type="match status" value="1"/>
</dbReference>
<dbReference type="CDD" id="cd18621">
    <property type="entry name" value="GH32_XdINV-like"/>
    <property type="match status" value="1"/>
</dbReference>
<dbReference type="GO" id="GO:0005737">
    <property type="term" value="C:cytoplasm"/>
    <property type="evidence" value="ECO:0007669"/>
    <property type="project" value="TreeGrafter"/>
</dbReference>
<dbReference type="GO" id="GO:0005987">
    <property type="term" value="P:sucrose catabolic process"/>
    <property type="evidence" value="ECO:0007669"/>
    <property type="project" value="TreeGrafter"/>
</dbReference>
<comment type="similarity">
    <text evidence="1 4">Belongs to the glycosyl hydrolase 32 family.</text>
</comment>
<evidence type="ECO:0000256" key="3">
    <source>
        <dbReference type="ARBA" id="ARBA00023295"/>
    </source>
</evidence>
<dbReference type="Gene3D" id="2.115.10.20">
    <property type="entry name" value="Glycosyl hydrolase domain, family 43"/>
    <property type="match status" value="1"/>
</dbReference>
<dbReference type="InterPro" id="IPR013189">
    <property type="entry name" value="Glyco_hydro_32_C"/>
</dbReference>
<evidence type="ECO:0000256" key="4">
    <source>
        <dbReference type="RuleBase" id="RU362110"/>
    </source>
</evidence>
<dbReference type="PANTHER" id="PTHR42800:SF3">
    <property type="entry name" value="GLYCOSYL HYDROLASE FAMILY 32 N-TERMINAL DOMAIN-CONTAINING PROTEIN"/>
    <property type="match status" value="1"/>
</dbReference>
<gene>
    <name evidence="7" type="ORF">NLU13_8240</name>
</gene>
<evidence type="ECO:0000313" key="8">
    <source>
        <dbReference type="Proteomes" id="UP001175261"/>
    </source>
</evidence>